<dbReference type="PANTHER" id="PTHR22935">
    <property type="entry name" value="PENICILLIN-BINDING PROTEIN"/>
    <property type="match status" value="1"/>
</dbReference>
<feature type="domain" description="Beta-lactamase-related" evidence="2">
    <location>
        <begin position="69"/>
        <end position="362"/>
    </location>
</feature>
<gene>
    <name evidence="3" type="ORF">LQ567_22465</name>
</gene>
<name>A0ABS8PWX1_9BACT</name>
<comment type="caution">
    <text evidence="3">The sequence shown here is derived from an EMBL/GenBank/DDBJ whole genome shotgun (WGS) entry which is preliminary data.</text>
</comment>
<evidence type="ECO:0000256" key="1">
    <source>
        <dbReference type="ARBA" id="ARBA00038473"/>
    </source>
</evidence>
<proteinExistence type="inferred from homology"/>
<evidence type="ECO:0000259" key="2">
    <source>
        <dbReference type="Pfam" id="PF00144"/>
    </source>
</evidence>
<dbReference type="InterPro" id="IPR051478">
    <property type="entry name" value="Beta-lactamase-like_AB/R"/>
</dbReference>
<dbReference type="SUPFAM" id="SSF56601">
    <property type="entry name" value="beta-lactamase/transpeptidase-like"/>
    <property type="match status" value="1"/>
</dbReference>
<dbReference type="Proteomes" id="UP001199816">
    <property type="component" value="Unassembled WGS sequence"/>
</dbReference>
<keyword evidence="4" id="KW-1185">Reference proteome</keyword>
<protein>
    <submittedName>
        <fullName evidence="3">Beta-lactamase family protein</fullName>
    </submittedName>
</protein>
<dbReference type="Gene3D" id="3.40.710.10">
    <property type="entry name" value="DD-peptidase/beta-lactamase superfamily"/>
    <property type="match status" value="1"/>
</dbReference>
<dbReference type="RefSeq" id="WP_231008094.1">
    <property type="nucleotide sequence ID" value="NZ_JAJNEC010000007.1"/>
</dbReference>
<dbReference type="PANTHER" id="PTHR22935:SF95">
    <property type="entry name" value="BETA-LACTAMASE-LIKE 1-RELATED"/>
    <property type="match status" value="1"/>
</dbReference>
<reference evidence="3 4" key="1">
    <citation type="submission" date="2021-11" db="EMBL/GenBank/DDBJ databases">
        <title>Genomic of Niabella pedocola.</title>
        <authorList>
            <person name="Wu T."/>
        </authorList>
    </citation>
    <scope>NUCLEOTIDE SEQUENCE [LARGE SCALE GENOMIC DNA]</scope>
    <source>
        <strain evidence="3 4">JCM 31011</strain>
    </source>
</reference>
<dbReference type="Pfam" id="PF00144">
    <property type="entry name" value="Beta-lactamase"/>
    <property type="match status" value="1"/>
</dbReference>
<comment type="similarity">
    <text evidence="1">Belongs to the beta-lactamase family.</text>
</comment>
<dbReference type="EMBL" id="JAJNEC010000007">
    <property type="protein sequence ID" value="MCD2425565.1"/>
    <property type="molecule type" value="Genomic_DNA"/>
</dbReference>
<evidence type="ECO:0000313" key="4">
    <source>
        <dbReference type="Proteomes" id="UP001199816"/>
    </source>
</evidence>
<sequence length="387" mass="42641">MNRSLQFLLPLLAGSIFYISGGPLTGRLQPRASVTGEKIMPATDTISDQRIPEMAMEQLKNFPEKTQFSIAVLQNGTVSFVGLIKDQERIRAVNNSTAIFEIGSITKVFTATVLADLVTRKKLQLEDKINPYYPFLFNQNIQPDLKSLANHTSGLPRLPSNFAAARTAPLNPYKNYGSLQLEDYLKNELSLQQPAGEKFEYSNLGAGLLGYTLGLSQKTSFPELLKKLVLNKYHLQHTYTSARQTGSQLVKGLNEKGNEVPNWDFDVLFGGGGLLSCAQDLAMFATAQFHASNKELALTRMPTFTVSDRMQMGLGWHIIHTNDGRQLYWHNGGTGGYTSSMAIDIAAQAGIIILSNISAFHPQKERVDQLCFALARLIGKKKAAVAP</sequence>
<accession>A0ABS8PWX1</accession>
<evidence type="ECO:0000313" key="3">
    <source>
        <dbReference type="EMBL" id="MCD2425565.1"/>
    </source>
</evidence>
<organism evidence="3 4">
    <name type="scientific">Niabella pedocola</name>
    <dbReference type="NCBI Taxonomy" id="1752077"/>
    <lineage>
        <taxon>Bacteria</taxon>
        <taxon>Pseudomonadati</taxon>
        <taxon>Bacteroidota</taxon>
        <taxon>Chitinophagia</taxon>
        <taxon>Chitinophagales</taxon>
        <taxon>Chitinophagaceae</taxon>
        <taxon>Niabella</taxon>
    </lineage>
</organism>
<dbReference type="InterPro" id="IPR012338">
    <property type="entry name" value="Beta-lactam/transpept-like"/>
</dbReference>
<dbReference type="InterPro" id="IPR001466">
    <property type="entry name" value="Beta-lactam-related"/>
</dbReference>